<evidence type="ECO:0000313" key="6">
    <source>
        <dbReference type="EMBL" id="EAS07279.2"/>
    </source>
</evidence>
<comment type="subcellular location">
    <subcellularLocation>
        <location evidence="1">Cytoplasm</location>
    </subcellularLocation>
</comment>
<dbReference type="GO" id="GO:0000290">
    <property type="term" value="P:deadenylation-dependent decapping of nuclear-transcribed mRNA"/>
    <property type="evidence" value="ECO:0007669"/>
    <property type="project" value="InterPro"/>
</dbReference>
<dbReference type="AlphaFoldDB" id="Q24HN2"/>
<keyword evidence="5" id="KW-1133">Transmembrane helix</keyword>
<proteinExistence type="inferred from homology"/>
<feature type="region of interest" description="Disordered" evidence="4">
    <location>
        <begin position="29"/>
        <end position="50"/>
    </location>
</feature>
<dbReference type="InParanoid" id="Q24HN2"/>
<name>Q24HN2_TETTS</name>
<keyword evidence="5 6" id="KW-0812">Transmembrane</keyword>
<dbReference type="EMBL" id="GG662241">
    <property type="protein sequence ID" value="EAS07279.2"/>
    <property type="molecule type" value="Genomic_DNA"/>
</dbReference>
<dbReference type="Gene3D" id="2.30.29.30">
    <property type="entry name" value="Pleckstrin-homology domain (PH domain)/Phosphotyrosine-binding domain (PTB)"/>
    <property type="match status" value="1"/>
</dbReference>
<evidence type="ECO:0000256" key="5">
    <source>
        <dbReference type="SAM" id="Phobius"/>
    </source>
</evidence>
<sequence>MKINQNRKNKYQIKFEIKNLKMLLKQTQRENKQNKTKQINKKQQTQKQERKKQILKRLTQDLQDLIYLFFFNFLILATQNKKENLILIQFNSLYLFTLRFFLIQRLSKQQIKMNMQSEVPNFFLSQEQIQQEIDQINFKAIQRLIPKLKQIILVCKITKLLEFADVWHTKQKGPSFLVEEYSHDQKRKYTLIQLNQVHQSKLEEDIKFYFTKDMNFGFNDEQQMIYLKNEKGNWGIWIAEQQEYKNLNLKLQEIVQYVKS</sequence>
<feature type="transmembrane region" description="Helical" evidence="5">
    <location>
        <begin position="62"/>
        <end position="79"/>
    </location>
</feature>
<dbReference type="GO" id="GO:0008047">
    <property type="term" value="F:enzyme activator activity"/>
    <property type="evidence" value="ECO:0007669"/>
    <property type="project" value="InterPro"/>
</dbReference>
<dbReference type="HOGENOM" id="CLU_1762492_0_0_1"/>
<evidence type="ECO:0000256" key="3">
    <source>
        <dbReference type="ARBA" id="ARBA00022490"/>
    </source>
</evidence>
<dbReference type="GO" id="GO:0005737">
    <property type="term" value="C:cytoplasm"/>
    <property type="evidence" value="ECO:0007669"/>
    <property type="project" value="UniProtKB-SubCell"/>
</dbReference>
<dbReference type="KEGG" id="tet:TTHERM_01055550"/>
<dbReference type="Proteomes" id="UP000009168">
    <property type="component" value="Unassembled WGS sequence"/>
</dbReference>
<evidence type="ECO:0000256" key="2">
    <source>
        <dbReference type="ARBA" id="ARBA00008778"/>
    </source>
</evidence>
<feature type="transmembrane region" description="Helical" evidence="5">
    <location>
        <begin position="85"/>
        <end position="103"/>
    </location>
</feature>
<evidence type="ECO:0000256" key="1">
    <source>
        <dbReference type="ARBA" id="ARBA00004496"/>
    </source>
</evidence>
<dbReference type="Pfam" id="PF06058">
    <property type="entry name" value="DCP1"/>
    <property type="match status" value="1"/>
</dbReference>
<reference evidence="7" key="1">
    <citation type="journal article" date="2006" name="PLoS Biol.">
        <title>Macronuclear genome sequence of the ciliate Tetrahymena thermophila, a model eukaryote.</title>
        <authorList>
            <person name="Eisen J.A."/>
            <person name="Coyne R.S."/>
            <person name="Wu M."/>
            <person name="Wu D."/>
            <person name="Thiagarajan M."/>
            <person name="Wortman J.R."/>
            <person name="Badger J.H."/>
            <person name="Ren Q."/>
            <person name="Amedeo P."/>
            <person name="Jones K.M."/>
            <person name="Tallon L.J."/>
            <person name="Delcher A.L."/>
            <person name="Salzberg S.L."/>
            <person name="Silva J.C."/>
            <person name="Haas B.J."/>
            <person name="Majoros W.H."/>
            <person name="Farzad M."/>
            <person name="Carlton J.M."/>
            <person name="Smith R.K. Jr."/>
            <person name="Garg J."/>
            <person name="Pearlman R.E."/>
            <person name="Karrer K.M."/>
            <person name="Sun L."/>
            <person name="Manning G."/>
            <person name="Elde N.C."/>
            <person name="Turkewitz A.P."/>
            <person name="Asai D.J."/>
            <person name="Wilkes D.E."/>
            <person name="Wang Y."/>
            <person name="Cai H."/>
            <person name="Collins K."/>
            <person name="Stewart B.A."/>
            <person name="Lee S.R."/>
            <person name="Wilamowska K."/>
            <person name="Weinberg Z."/>
            <person name="Ruzzo W.L."/>
            <person name="Wloga D."/>
            <person name="Gaertig J."/>
            <person name="Frankel J."/>
            <person name="Tsao C.-C."/>
            <person name="Gorovsky M.A."/>
            <person name="Keeling P.J."/>
            <person name="Waller R.F."/>
            <person name="Patron N.J."/>
            <person name="Cherry J.M."/>
            <person name="Stover N.A."/>
            <person name="Krieger C.J."/>
            <person name="del Toro C."/>
            <person name="Ryder H.F."/>
            <person name="Williamson S.C."/>
            <person name="Barbeau R.A."/>
            <person name="Hamilton E.P."/>
            <person name="Orias E."/>
        </authorList>
    </citation>
    <scope>NUCLEOTIDE SEQUENCE [LARGE SCALE GENOMIC DNA]</scope>
    <source>
        <strain evidence="7">SB210</strain>
    </source>
</reference>
<keyword evidence="3" id="KW-0963">Cytoplasm</keyword>
<accession>Q24HN2</accession>
<protein>
    <submittedName>
        <fullName evidence="6">Transmembrane protein, putative</fullName>
    </submittedName>
</protein>
<dbReference type="InterPro" id="IPR011993">
    <property type="entry name" value="PH-like_dom_sf"/>
</dbReference>
<evidence type="ECO:0000256" key="4">
    <source>
        <dbReference type="SAM" id="MobiDB-lite"/>
    </source>
</evidence>
<dbReference type="RefSeq" id="XP_001027521.2">
    <property type="nucleotide sequence ID" value="XM_001027521.3"/>
</dbReference>
<dbReference type="GeneID" id="7843692"/>
<gene>
    <name evidence="6" type="ORF">TTHERM_01055550</name>
</gene>
<keyword evidence="5" id="KW-0472">Membrane</keyword>
<evidence type="ECO:0000313" key="7">
    <source>
        <dbReference type="Proteomes" id="UP000009168"/>
    </source>
</evidence>
<dbReference type="InterPro" id="IPR010334">
    <property type="entry name" value="Dcp1"/>
</dbReference>
<comment type="similarity">
    <text evidence="2">Belongs to the DCP1 family.</text>
</comment>
<organism evidence="6 7">
    <name type="scientific">Tetrahymena thermophila (strain SB210)</name>
    <dbReference type="NCBI Taxonomy" id="312017"/>
    <lineage>
        <taxon>Eukaryota</taxon>
        <taxon>Sar</taxon>
        <taxon>Alveolata</taxon>
        <taxon>Ciliophora</taxon>
        <taxon>Intramacronucleata</taxon>
        <taxon>Oligohymenophorea</taxon>
        <taxon>Hymenostomatida</taxon>
        <taxon>Tetrahymenina</taxon>
        <taxon>Tetrahymenidae</taxon>
        <taxon>Tetrahymena</taxon>
    </lineage>
</organism>
<keyword evidence="7" id="KW-1185">Reference proteome</keyword>